<organism evidence="1 2">
    <name type="scientific">Pluteus cervinus</name>
    <dbReference type="NCBI Taxonomy" id="181527"/>
    <lineage>
        <taxon>Eukaryota</taxon>
        <taxon>Fungi</taxon>
        <taxon>Dikarya</taxon>
        <taxon>Basidiomycota</taxon>
        <taxon>Agaricomycotina</taxon>
        <taxon>Agaricomycetes</taxon>
        <taxon>Agaricomycetidae</taxon>
        <taxon>Agaricales</taxon>
        <taxon>Pluteineae</taxon>
        <taxon>Pluteaceae</taxon>
        <taxon>Pluteus</taxon>
    </lineage>
</organism>
<accession>A0ACD3AK53</accession>
<dbReference type="Proteomes" id="UP000308600">
    <property type="component" value="Unassembled WGS sequence"/>
</dbReference>
<sequence length="172" mass="19273">MTSCIQHCSPFNQRSTNVQPISNRFTVSTLPPFAVLRWVSAIFSCGQGLVLYVRTSSPAAMSFGRPTQLGCCITSFSSISSPHRRPITCTPRIIVLILPVIYIPVCIIHLLPTLLSNRRKRIPLVSVLLLSLSIRFCLSLSTLGLSVHTCYWHSFHTASFHLYLLQFSLRIL</sequence>
<name>A0ACD3AK53_9AGAR</name>
<keyword evidence="2" id="KW-1185">Reference proteome</keyword>
<dbReference type="EMBL" id="ML208417">
    <property type="protein sequence ID" value="TFK66045.1"/>
    <property type="molecule type" value="Genomic_DNA"/>
</dbReference>
<protein>
    <submittedName>
        <fullName evidence="1">Uncharacterized protein</fullName>
    </submittedName>
</protein>
<evidence type="ECO:0000313" key="2">
    <source>
        <dbReference type="Proteomes" id="UP000308600"/>
    </source>
</evidence>
<gene>
    <name evidence="1" type="ORF">BDN72DRAFT_163712</name>
</gene>
<evidence type="ECO:0000313" key="1">
    <source>
        <dbReference type="EMBL" id="TFK66045.1"/>
    </source>
</evidence>
<reference evidence="1 2" key="1">
    <citation type="journal article" date="2019" name="Nat. Ecol. Evol.">
        <title>Megaphylogeny resolves global patterns of mushroom evolution.</title>
        <authorList>
            <person name="Varga T."/>
            <person name="Krizsan K."/>
            <person name="Foldi C."/>
            <person name="Dima B."/>
            <person name="Sanchez-Garcia M."/>
            <person name="Sanchez-Ramirez S."/>
            <person name="Szollosi G.J."/>
            <person name="Szarkandi J.G."/>
            <person name="Papp V."/>
            <person name="Albert L."/>
            <person name="Andreopoulos W."/>
            <person name="Angelini C."/>
            <person name="Antonin V."/>
            <person name="Barry K.W."/>
            <person name="Bougher N.L."/>
            <person name="Buchanan P."/>
            <person name="Buyck B."/>
            <person name="Bense V."/>
            <person name="Catcheside P."/>
            <person name="Chovatia M."/>
            <person name="Cooper J."/>
            <person name="Damon W."/>
            <person name="Desjardin D."/>
            <person name="Finy P."/>
            <person name="Geml J."/>
            <person name="Haridas S."/>
            <person name="Hughes K."/>
            <person name="Justo A."/>
            <person name="Karasinski D."/>
            <person name="Kautmanova I."/>
            <person name="Kiss B."/>
            <person name="Kocsube S."/>
            <person name="Kotiranta H."/>
            <person name="LaButti K.M."/>
            <person name="Lechner B.E."/>
            <person name="Liimatainen K."/>
            <person name="Lipzen A."/>
            <person name="Lukacs Z."/>
            <person name="Mihaltcheva S."/>
            <person name="Morgado L.N."/>
            <person name="Niskanen T."/>
            <person name="Noordeloos M.E."/>
            <person name="Ohm R.A."/>
            <person name="Ortiz-Santana B."/>
            <person name="Ovrebo C."/>
            <person name="Racz N."/>
            <person name="Riley R."/>
            <person name="Savchenko A."/>
            <person name="Shiryaev A."/>
            <person name="Soop K."/>
            <person name="Spirin V."/>
            <person name="Szebenyi C."/>
            <person name="Tomsovsky M."/>
            <person name="Tulloss R.E."/>
            <person name="Uehling J."/>
            <person name="Grigoriev I.V."/>
            <person name="Vagvolgyi C."/>
            <person name="Papp T."/>
            <person name="Martin F.M."/>
            <person name="Miettinen O."/>
            <person name="Hibbett D.S."/>
            <person name="Nagy L.G."/>
        </authorList>
    </citation>
    <scope>NUCLEOTIDE SEQUENCE [LARGE SCALE GENOMIC DNA]</scope>
    <source>
        <strain evidence="1 2">NL-1719</strain>
    </source>
</reference>
<proteinExistence type="predicted"/>